<dbReference type="InterPro" id="IPR027417">
    <property type="entry name" value="P-loop_NTPase"/>
</dbReference>
<dbReference type="Pfam" id="PF02223">
    <property type="entry name" value="Thymidylate_kin"/>
    <property type="match status" value="2"/>
</dbReference>
<evidence type="ECO:0000256" key="2">
    <source>
        <dbReference type="ARBA" id="ARBA00012980"/>
    </source>
</evidence>
<dbReference type="Gene3D" id="3.40.50.300">
    <property type="entry name" value="P-loop containing nucleotide triphosphate hydrolases"/>
    <property type="match status" value="1"/>
</dbReference>
<evidence type="ECO:0000256" key="9">
    <source>
        <dbReference type="ARBA" id="ARBA00029962"/>
    </source>
</evidence>
<dbReference type="GO" id="GO:0006233">
    <property type="term" value="P:dTDP biosynthetic process"/>
    <property type="evidence" value="ECO:0007669"/>
    <property type="project" value="InterPro"/>
</dbReference>
<evidence type="ECO:0000256" key="1">
    <source>
        <dbReference type="ARBA" id="ARBA00009776"/>
    </source>
</evidence>
<feature type="domain" description="Thymidylate kinase-like" evidence="13">
    <location>
        <begin position="150"/>
        <end position="224"/>
    </location>
</feature>
<feature type="domain" description="Thymidylate kinase-like" evidence="13">
    <location>
        <begin position="21"/>
        <end position="133"/>
    </location>
</feature>
<organism evidence="14 15">
    <name type="scientific">Serpentinimonas maccroryi</name>
    <dbReference type="NCBI Taxonomy" id="1458426"/>
    <lineage>
        <taxon>Bacteria</taxon>
        <taxon>Pseudomonadati</taxon>
        <taxon>Pseudomonadota</taxon>
        <taxon>Betaproteobacteria</taxon>
        <taxon>Burkholderiales</taxon>
        <taxon>Comamonadaceae</taxon>
        <taxon>Serpentinimonas</taxon>
    </lineage>
</organism>
<evidence type="ECO:0000313" key="15">
    <source>
        <dbReference type="Proteomes" id="UP000066014"/>
    </source>
</evidence>
<gene>
    <name evidence="12 14" type="primary">tmk</name>
    <name evidence="14" type="ORF">SMCB_0930</name>
</gene>
<dbReference type="RefSeq" id="WP_045535409.1">
    <property type="nucleotide sequence ID" value="NZ_AP014569.1"/>
</dbReference>
<proteinExistence type="inferred from homology"/>
<evidence type="ECO:0000256" key="4">
    <source>
        <dbReference type="ARBA" id="ARBA00022679"/>
    </source>
</evidence>
<dbReference type="EMBL" id="AP014569">
    <property type="protein sequence ID" value="BAO83158.1"/>
    <property type="molecule type" value="Genomic_DNA"/>
</dbReference>
<keyword evidence="8 12" id="KW-0067">ATP-binding</keyword>
<evidence type="ECO:0000256" key="12">
    <source>
        <dbReference type="HAMAP-Rule" id="MF_00165"/>
    </source>
</evidence>
<reference evidence="14 15" key="1">
    <citation type="journal article" date="2014" name="Nat. Commun.">
        <title>Physiological and genomic features of highly alkaliphilic hydrogen-utilizing Betaproteobacteria from a continental serpentinizing site.</title>
        <authorList>
            <person name="Suzuki S."/>
            <person name="Kuenen J.G."/>
            <person name="Schipper K."/>
            <person name="van der Velde S."/>
            <person name="Ishii S."/>
            <person name="Wu A."/>
            <person name="Sorokin D.Y."/>
            <person name="Tenney A."/>
            <person name="Meng X.Y."/>
            <person name="Morrill P.L."/>
            <person name="Kamagata Y."/>
            <person name="Muyzer G."/>
            <person name="Nealson K.H."/>
        </authorList>
    </citation>
    <scope>NUCLEOTIDE SEQUENCE [LARGE SCALE GENOMIC DNA]</scope>
    <source>
        <strain evidence="14 15">B1</strain>
    </source>
</reference>
<keyword evidence="6 12" id="KW-0547">Nucleotide-binding</keyword>
<dbReference type="GO" id="GO:0004798">
    <property type="term" value="F:dTMP kinase activity"/>
    <property type="evidence" value="ECO:0007669"/>
    <property type="project" value="UniProtKB-UniRule"/>
</dbReference>
<comment type="similarity">
    <text evidence="1 12">Belongs to the thymidylate kinase family.</text>
</comment>
<dbReference type="InterPro" id="IPR039430">
    <property type="entry name" value="Thymidylate_kin-like_dom"/>
</dbReference>
<dbReference type="GO" id="GO:0005524">
    <property type="term" value="F:ATP binding"/>
    <property type="evidence" value="ECO:0007669"/>
    <property type="project" value="UniProtKB-UniRule"/>
</dbReference>
<evidence type="ECO:0000256" key="6">
    <source>
        <dbReference type="ARBA" id="ARBA00022741"/>
    </source>
</evidence>
<dbReference type="OrthoDB" id="9774907at2"/>
<dbReference type="PANTHER" id="PTHR10344">
    <property type="entry name" value="THYMIDYLATE KINASE"/>
    <property type="match status" value="1"/>
</dbReference>
<dbReference type="CDD" id="cd01672">
    <property type="entry name" value="TMPK"/>
    <property type="match status" value="1"/>
</dbReference>
<keyword evidence="4 12" id="KW-0808">Transferase</keyword>
<dbReference type="Proteomes" id="UP000066014">
    <property type="component" value="Chromosome"/>
</dbReference>
<evidence type="ECO:0000256" key="11">
    <source>
        <dbReference type="ARBA" id="ARBA00057735"/>
    </source>
</evidence>
<dbReference type="KEGG" id="cbab:SMCB_0930"/>
<dbReference type="AlphaFoldDB" id="A0A060NUC0"/>
<keyword evidence="15" id="KW-1185">Reference proteome</keyword>
<dbReference type="InterPro" id="IPR018094">
    <property type="entry name" value="Thymidylate_kinase"/>
</dbReference>
<dbReference type="EC" id="2.7.4.9" evidence="2 12"/>
<sequence>MTTPPAPHQPPASATGCFITFEGIDGAGKSSHIEPLAQALRAQGWAVRLTREPGGTPLAEQLRTLLLQQPMDALTEALLMFAARRDHLQMVIEPALAQGQVVLCDRYTDATFAYQGHGRGFDLQVLQTLEQWVQASPPSSLDTPANLASPASTVRQPDLTLWFDLPAATAAARLAGVRAPDKFEAEPQAFFERVAAGYAARCAQWPQRFERIDASLPLEQVWQQVCTVVQRRGLLSPT</sequence>
<dbReference type="NCBIfam" id="TIGR00041">
    <property type="entry name" value="DTMP_kinase"/>
    <property type="match status" value="1"/>
</dbReference>
<dbReference type="PANTHER" id="PTHR10344:SF4">
    <property type="entry name" value="UMP-CMP KINASE 2, MITOCHONDRIAL"/>
    <property type="match status" value="1"/>
</dbReference>
<feature type="binding site" evidence="12">
    <location>
        <begin position="23"/>
        <end position="30"/>
    </location>
    <ligand>
        <name>ATP</name>
        <dbReference type="ChEBI" id="CHEBI:30616"/>
    </ligand>
</feature>
<dbReference type="STRING" id="1458426.SMCB_0930"/>
<comment type="catalytic activity">
    <reaction evidence="10 12">
        <text>dTMP + ATP = dTDP + ADP</text>
        <dbReference type="Rhea" id="RHEA:13517"/>
        <dbReference type="ChEBI" id="CHEBI:30616"/>
        <dbReference type="ChEBI" id="CHEBI:58369"/>
        <dbReference type="ChEBI" id="CHEBI:63528"/>
        <dbReference type="ChEBI" id="CHEBI:456216"/>
        <dbReference type="EC" id="2.7.4.9"/>
    </reaction>
</comment>
<dbReference type="HOGENOM" id="CLU_049131_0_2_4"/>
<evidence type="ECO:0000313" key="14">
    <source>
        <dbReference type="EMBL" id="BAO83158.1"/>
    </source>
</evidence>
<dbReference type="GO" id="GO:0006235">
    <property type="term" value="P:dTTP biosynthetic process"/>
    <property type="evidence" value="ECO:0007669"/>
    <property type="project" value="UniProtKB-UniRule"/>
</dbReference>
<dbReference type="SUPFAM" id="SSF52540">
    <property type="entry name" value="P-loop containing nucleoside triphosphate hydrolases"/>
    <property type="match status" value="1"/>
</dbReference>
<evidence type="ECO:0000259" key="13">
    <source>
        <dbReference type="Pfam" id="PF02223"/>
    </source>
</evidence>
<dbReference type="GO" id="GO:0005829">
    <property type="term" value="C:cytosol"/>
    <property type="evidence" value="ECO:0007669"/>
    <property type="project" value="TreeGrafter"/>
</dbReference>
<comment type="function">
    <text evidence="11 12">Phosphorylation of dTMP to form dTDP in both de novo and salvage pathways of dTTP synthesis.</text>
</comment>
<dbReference type="FunFam" id="3.40.50.300:FF:000225">
    <property type="entry name" value="Thymidylate kinase"/>
    <property type="match status" value="1"/>
</dbReference>
<evidence type="ECO:0000256" key="5">
    <source>
        <dbReference type="ARBA" id="ARBA00022727"/>
    </source>
</evidence>
<keyword evidence="7 12" id="KW-0418">Kinase</keyword>
<dbReference type="HAMAP" id="MF_00165">
    <property type="entry name" value="Thymidylate_kinase"/>
    <property type="match status" value="1"/>
</dbReference>
<evidence type="ECO:0000256" key="8">
    <source>
        <dbReference type="ARBA" id="ARBA00022840"/>
    </source>
</evidence>
<evidence type="ECO:0000256" key="7">
    <source>
        <dbReference type="ARBA" id="ARBA00022777"/>
    </source>
</evidence>
<protein>
    <recommendedName>
        <fullName evidence="3 12">Thymidylate kinase</fullName>
        <ecNumber evidence="2 12">2.7.4.9</ecNumber>
    </recommendedName>
    <alternativeName>
        <fullName evidence="9 12">dTMP kinase</fullName>
    </alternativeName>
</protein>
<evidence type="ECO:0000256" key="3">
    <source>
        <dbReference type="ARBA" id="ARBA00017144"/>
    </source>
</evidence>
<name>A0A060NUC0_9BURK</name>
<dbReference type="GO" id="GO:0006227">
    <property type="term" value="P:dUDP biosynthetic process"/>
    <property type="evidence" value="ECO:0007669"/>
    <property type="project" value="TreeGrafter"/>
</dbReference>
<accession>A0A060NUC0</accession>
<evidence type="ECO:0000256" key="10">
    <source>
        <dbReference type="ARBA" id="ARBA00048743"/>
    </source>
</evidence>
<keyword evidence="5 12" id="KW-0545">Nucleotide biosynthesis</keyword>